<gene>
    <name evidence="2" type="ORF">PPRIM_AZ9-3.1.T0450221</name>
</gene>
<feature type="region of interest" description="Disordered" evidence="1">
    <location>
        <begin position="161"/>
        <end position="187"/>
    </location>
</feature>
<organism evidence="2 3">
    <name type="scientific">Paramecium primaurelia</name>
    <dbReference type="NCBI Taxonomy" id="5886"/>
    <lineage>
        <taxon>Eukaryota</taxon>
        <taxon>Sar</taxon>
        <taxon>Alveolata</taxon>
        <taxon>Ciliophora</taxon>
        <taxon>Intramacronucleata</taxon>
        <taxon>Oligohymenophorea</taxon>
        <taxon>Peniculida</taxon>
        <taxon>Parameciidae</taxon>
        <taxon>Paramecium</taxon>
    </lineage>
</organism>
<evidence type="ECO:0000313" key="2">
    <source>
        <dbReference type="EMBL" id="CAD8070419.1"/>
    </source>
</evidence>
<dbReference type="Proteomes" id="UP000688137">
    <property type="component" value="Unassembled WGS sequence"/>
</dbReference>
<dbReference type="EMBL" id="CAJJDM010000045">
    <property type="protein sequence ID" value="CAD8070419.1"/>
    <property type="molecule type" value="Genomic_DNA"/>
</dbReference>
<reference evidence="2" key="1">
    <citation type="submission" date="2021-01" db="EMBL/GenBank/DDBJ databases">
        <authorList>
            <consortium name="Genoscope - CEA"/>
            <person name="William W."/>
        </authorList>
    </citation>
    <scope>NUCLEOTIDE SEQUENCE</scope>
</reference>
<evidence type="ECO:0000256" key="1">
    <source>
        <dbReference type="SAM" id="MobiDB-lite"/>
    </source>
</evidence>
<sequence>MSHPTPNRFHLPTIVSKEVSPTKDTTTKRTLRPSLFLNQLDVLPYSLKTEGEVTDRNSGNKMYTQFESDPLIEIPYHFHLPKIVTTRPKRFQRSLPEIPIIVQESRNATPVEFERHQKRTKLFLKRQDSKILAPVTKFQRKKVEFKKSLIVIDIETGNQDKQEISETQKPLRRIAHQKTKSFQIRNE</sequence>
<evidence type="ECO:0000313" key="3">
    <source>
        <dbReference type="Proteomes" id="UP000688137"/>
    </source>
</evidence>
<name>A0A8S1LTH4_PARPR</name>
<accession>A0A8S1LTH4</accession>
<feature type="compositionally biased region" description="Basic residues" evidence="1">
    <location>
        <begin position="170"/>
        <end position="179"/>
    </location>
</feature>
<dbReference type="AlphaFoldDB" id="A0A8S1LTH4"/>
<comment type="caution">
    <text evidence="2">The sequence shown here is derived from an EMBL/GenBank/DDBJ whole genome shotgun (WGS) entry which is preliminary data.</text>
</comment>
<dbReference type="OMA" id="FERHQKR"/>
<proteinExistence type="predicted"/>
<protein>
    <submittedName>
        <fullName evidence="2">Uncharacterized protein</fullName>
    </submittedName>
</protein>
<keyword evidence="3" id="KW-1185">Reference proteome</keyword>